<feature type="transmembrane region" description="Helical" evidence="9">
    <location>
        <begin position="130"/>
        <end position="150"/>
    </location>
</feature>
<keyword evidence="5 11" id="KW-0762">Sugar transport</keyword>
<evidence type="ECO:0000256" key="9">
    <source>
        <dbReference type="SAM" id="Phobius"/>
    </source>
</evidence>
<dbReference type="PANTHER" id="PTHR23535:SF2">
    <property type="entry name" value="SUGAR EFFLUX TRANSPORTER A-RELATED"/>
    <property type="match status" value="1"/>
</dbReference>
<comment type="subcellular location">
    <subcellularLocation>
        <location evidence="1">Cell membrane</location>
        <topology evidence="1">Multi-pass membrane protein</topology>
    </subcellularLocation>
</comment>
<evidence type="ECO:0000256" key="7">
    <source>
        <dbReference type="ARBA" id="ARBA00022989"/>
    </source>
</evidence>
<feature type="transmembrane region" description="Helical" evidence="9">
    <location>
        <begin position="195"/>
        <end position="214"/>
    </location>
</feature>
<keyword evidence="3" id="KW-0813">Transport</keyword>
<feature type="domain" description="Major facilitator superfamily (MFS) profile" evidence="10">
    <location>
        <begin position="233"/>
        <end position="419"/>
    </location>
</feature>
<protein>
    <submittedName>
        <fullName evidence="11">Sugar transporter</fullName>
    </submittedName>
</protein>
<feature type="transmembrane region" description="Helical" evidence="9">
    <location>
        <begin position="324"/>
        <end position="346"/>
    </location>
</feature>
<reference evidence="11 12" key="1">
    <citation type="submission" date="2015-12" db="EMBL/GenBank/DDBJ databases">
        <title>Genome sequence of Thalassospira lucentensis MCCC 1A02072.</title>
        <authorList>
            <person name="Lu L."/>
            <person name="Lai Q."/>
            <person name="Shao Z."/>
            <person name="Qian P."/>
        </authorList>
    </citation>
    <scope>NUCLEOTIDE SEQUENCE [LARGE SCALE GENOMIC DNA]</scope>
    <source>
        <strain evidence="11 12">MCCC 1A02072</strain>
    </source>
</reference>
<dbReference type="GO" id="GO:0005886">
    <property type="term" value="C:plasma membrane"/>
    <property type="evidence" value="ECO:0007669"/>
    <property type="project" value="UniProtKB-SubCell"/>
</dbReference>
<evidence type="ECO:0000256" key="1">
    <source>
        <dbReference type="ARBA" id="ARBA00004651"/>
    </source>
</evidence>
<dbReference type="RefSeq" id="WP_062952665.1">
    <property type="nucleotide sequence ID" value="NZ_LPVY01000021.1"/>
</dbReference>
<dbReference type="Gene3D" id="1.20.1250.20">
    <property type="entry name" value="MFS general substrate transporter like domains"/>
    <property type="match status" value="2"/>
</dbReference>
<dbReference type="AlphaFoldDB" id="A0A154L1Y8"/>
<proteinExistence type="inferred from homology"/>
<feature type="transmembrane region" description="Helical" evidence="9">
    <location>
        <begin position="170"/>
        <end position="189"/>
    </location>
</feature>
<dbReference type="SUPFAM" id="SSF103473">
    <property type="entry name" value="MFS general substrate transporter"/>
    <property type="match status" value="1"/>
</dbReference>
<gene>
    <name evidence="11" type="ORF">AUP42_03755</name>
</gene>
<evidence type="ECO:0000313" key="12">
    <source>
        <dbReference type="Proteomes" id="UP000076335"/>
    </source>
</evidence>
<feature type="transmembrane region" description="Helical" evidence="9">
    <location>
        <begin position="385"/>
        <end position="406"/>
    </location>
</feature>
<evidence type="ECO:0000256" key="6">
    <source>
        <dbReference type="ARBA" id="ARBA00022692"/>
    </source>
</evidence>
<evidence type="ECO:0000313" key="11">
    <source>
        <dbReference type="EMBL" id="KZB62085.1"/>
    </source>
</evidence>
<dbReference type="Proteomes" id="UP000076335">
    <property type="component" value="Unassembled WGS sequence"/>
</dbReference>
<feature type="transmembrane region" description="Helical" evidence="9">
    <location>
        <begin position="99"/>
        <end position="124"/>
    </location>
</feature>
<comment type="similarity">
    <text evidence="2">Belongs to the major facilitator superfamily. Set transporter family.</text>
</comment>
<accession>A0A154L1Y8</accession>
<dbReference type="InterPro" id="IPR011701">
    <property type="entry name" value="MFS"/>
</dbReference>
<feature type="transmembrane region" description="Helical" evidence="9">
    <location>
        <begin position="234"/>
        <end position="259"/>
    </location>
</feature>
<keyword evidence="8 9" id="KW-0472">Membrane</keyword>
<feature type="transmembrane region" description="Helical" evidence="9">
    <location>
        <begin position="265"/>
        <end position="289"/>
    </location>
</feature>
<dbReference type="GO" id="GO:0022857">
    <property type="term" value="F:transmembrane transporter activity"/>
    <property type="evidence" value="ECO:0007669"/>
    <property type="project" value="InterPro"/>
</dbReference>
<evidence type="ECO:0000256" key="4">
    <source>
        <dbReference type="ARBA" id="ARBA00022475"/>
    </source>
</evidence>
<evidence type="ECO:0000256" key="8">
    <source>
        <dbReference type="ARBA" id="ARBA00023136"/>
    </source>
</evidence>
<dbReference type="EMBL" id="LPVY01000021">
    <property type="protein sequence ID" value="KZB62085.1"/>
    <property type="molecule type" value="Genomic_DNA"/>
</dbReference>
<name>A0A154L1Y8_9PROT</name>
<dbReference type="PANTHER" id="PTHR23535">
    <property type="entry name" value="SUGAR EFFLUX TRANSPORTER A-RELATED"/>
    <property type="match status" value="1"/>
</dbReference>
<dbReference type="Pfam" id="PF07690">
    <property type="entry name" value="MFS_1"/>
    <property type="match status" value="2"/>
</dbReference>
<evidence type="ECO:0000259" key="10">
    <source>
        <dbReference type="PROSITE" id="PS50850"/>
    </source>
</evidence>
<keyword evidence="6 9" id="KW-0812">Transmembrane</keyword>
<dbReference type="InterPro" id="IPR036259">
    <property type="entry name" value="MFS_trans_sf"/>
</dbReference>
<evidence type="ECO:0000256" key="3">
    <source>
        <dbReference type="ARBA" id="ARBA00022448"/>
    </source>
</evidence>
<evidence type="ECO:0000256" key="2">
    <source>
        <dbReference type="ARBA" id="ARBA00006523"/>
    </source>
</evidence>
<feature type="transmembrane region" description="Helical" evidence="9">
    <location>
        <begin position="358"/>
        <end position="379"/>
    </location>
</feature>
<organism evidence="11 12">
    <name type="scientific">Thalassospira lucentensis</name>
    <dbReference type="NCBI Taxonomy" id="168935"/>
    <lineage>
        <taxon>Bacteria</taxon>
        <taxon>Pseudomonadati</taxon>
        <taxon>Pseudomonadota</taxon>
        <taxon>Alphaproteobacteria</taxon>
        <taxon>Rhodospirillales</taxon>
        <taxon>Thalassospiraceae</taxon>
        <taxon>Thalassospira</taxon>
    </lineage>
</organism>
<dbReference type="InterPro" id="IPR020846">
    <property type="entry name" value="MFS_dom"/>
</dbReference>
<keyword evidence="7 9" id="KW-1133">Transmembrane helix</keyword>
<dbReference type="PROSITE" id="PS50850">
    <property type="entry name" value="MFS"/>
    <property type="match status" value="1"/>
</dbReference>
<sequence>MRDQTGTAQDGGHPENGNLRPVSGVTAFLDRYPFLVLGLLLMGAFTASSAAPLGGLYVIEGLGEPPWKVSMVAIVQVVVTLLTNRAFGRAIDRAVPIKALLITSIVCFASGMAILATFQIYWVYLCFASILLGIGSGALSVMYSFGRLFAEQTGRDVVKFNGFLRMQTSLGWMVGPAASLSVFGAFGFTVTYYSIAALGAVWFIVCLFIVPAAFKTHHPGSLVTGKKIPFNFGLLLACVPVFFIGAGNVVFVTAMPLYFTTELGLIASAAGFALTVKCFVEVVVIYYCAHLIRKIGERGGMILAAVLAAIFFGLIYNATSLADVLVLGALDGIYYGIFAGISMTFVQNFAPDRPGVATSYYVSTLFIGGLVANLATGFIATWYSFQATVLVAGGFALVGGVVLMMMKDAKAAHETPTIA</sequence>
<feature type="transmembrane region" description="Helical" evidence="9">
    <location>
        <begin position="301"/>
        <end position="318"/>
    </location>
</feature>
<feature type="transmembrane region" description="Helical" evidence="9">
    <location>
        <begin position="34"/>
        <end position="57"/>
    </location>
</feature>
<feature type="transmembrane region" description="Helical" evidence="9">
    <location>
        <begin position="69"/>
        <end position="87"/>
    </location>
</feature>
<keyword evidence="4" id="KW-1003">Cell membrane</keyword>
<evidence type="ECO:0000256" key="5">
    <source>
        <dbReference type="ARBA" id="ARBA00022597"/>
    </source>
</evidence>
<comment type="caution">
    <text evidence="11">The sequence shown here is derived from an EMBL/GenBank/DDBJ whole genome shotgun (WGS) entry which is preliminary data.</text>
</comment>